<evidence type="ECO:0000313" key="2">
    <source>
        <dbReference type="EMBL" id="KAK3057072.1"/>
    </source>
</evidence>
<dbReference type="AlphaFoldDB" id="A0AAJ0GGH1"/>
<organism evidence="2 3">
    <name type="scientific">Extremus antarcticus</name>
    <dbReference type="NCBI Taxonomy" id="702011"/>
    <lineage>
        <taxon>Eukaryota</taxon>
        <taxon>Fungi</taxon>
        <taxon>Dikarya</taxon>
        <taxon>Ascomycota</taxon>
        <taxon>Pezizomycotina</taxon>
        <taxon>Dothideomycetes</taxon>
        <taxon>Dothideomycetidae</taxon>
        <taxon>Mycosphaerellales</taxon>
        <taxon>Extremaceae</taxon>
        <taxon>Extremus</taxon>
    </lineage>
</organism>
<feature type="region of interest" description="Disordered" evidence="1">
    <location>
        <begin position="507"/>
        <end position="534"/>
    </location>
</feature>
<evidence type="ECO:0000256" key="1">
    <source>
        <dbReference type="SAM" id="MobiDB-lite"/>
    </source>
</evidence>
<dbReference type="Proteomes" id="UP001271007">
    <property type="component" value="Unassembled WGS sequence"/>
</dbReference>
<sequence length="622" mass="70516">MPPTFRNPCTYLPRRLQIVASLAAFIVLCVIFLGSSSTPDPYLEKVPYGPQLGQGAHEVVDHLPNPFRTPAHTPPPEQANSRSGDTRWFSDLKWRNPFSSSVTIDAERAVLPPLRDRPWVYTYFDASGRRKDEKSRLAEQELLHIWRRAWWAQGFKPVVLSSSEAMHNPLYKRLQHLTLKPELELELMRWLAWHNMGTGILCNWLAVPMAHYDDTILSFLRTGHYPVLTRYKDLDNGLYVGTKEDVEYLLNTALDSSNLEQASSLTELVPDNAFTVDDEHDGIAFYSTSTIKDKYSLIREKLEKDDTRADGLAMLPTLINSHLHMTWQNWFTDGIAVLKPLAQNTTAMIEPAIDIATNLSQCSFSPIPSSCPPNHPNCKPCVSSQPPRIITPPVFRNKSSLFTIATVPHPWTLQSLIHTKDEMDIRYIRRNTTRDTWIMAATKELLGTGISSFARLAPFKEAVASEHGISRSLWLTAESPPRVSNPKDLEDLNWIFGFDIAGARLKSGRSETPVPGPERRPPPPKQEFDGPVPTDDQLKKQDLLVLNGAAFVQEGERRGGKKETIQKREAMEAWNLADAEIWKFVRAFAARRTVDREGWEKDEKSYLGKAAYDRWRDVLPGS</sequence>
<name>A0AAJ0GGH1_9PEZI</name>
<proteinExistence type="predicted"/>
<protein>
    <submittedName>
        <fullName evidence="2">Uncharacterized protein</fullName>
    </submittedName>
</protein>
<accession>A0AAJ0GGH1</accession>
<dbReference type="PANTHER" id="PTHR42055">
    <property type="entry name" value="YALI0E03476P"/>
    <property type="match status" value="1"/>
</dbReference>
<reference evidence="2" key="1">
    <citation type="submission" date="2023-04" db="EMBL/GenBank/DDBJ databases">
        <title>Black Yeasts Isolated from many extreme environments.</title>
        <authorList>
            <person name="Coleine C."/>
            <person name="Stajich J.E."/>
            <person name="Selbmann L."/>
        </authorList>
    </citation>
    <scope>NUCLEOTIDE SEQUENCE</scope>
    <source>
        <strain evidence="2">CCFEE 5312</strain>
    </source>
</reference>
<keyword evidence="3" id="KW-1185">Reference proteome</keyword>
<dbReference type="EMBL" id="JAWDJX010000004">
    <property type="protein sequence ID" value="KAK3057072.1"/>
    <property type="molecule type" value="Genomic_DNA"/>
</dbReference>
<comment type="caution">
    <text evidence="2">The sequence shown here is derived from an EMBL/GenBank/DDBJ whole genome shotgun (WGS) entry which is preliminary data.</text>
</comment>
<feature type="region of interest" description="Disordered" evidence="1">
    <location>
        <begin position="63"/>
        <end position="85"/>
    </location>
</feature>
<gene>
    <name evidence="2" type="ORF">LTR09_002110</name>
</gene>
<evidence type="ECO:0000313" key="3">
    <source>
        <dbReference type="Proteomes" id="UP001271007"/>
    </source>
</evidence>
<dbReference type="PANTHER" id="PTHR42055:SF1">
    <property type="entry name" value="YALI0E03476P"/>
    <property type="match status" value="1"/>
</dbReference>